<keyword evidence="3" id="KW-1185">Reference proteome</keyword>
<proteinExistence type="predicted"/>
<evidence type="ECO:0000313" key="3">
    <source>
        <dbReference type="Proteomes" id="UP000282007"/>
    </source>
</evidence>
<evidence type="ECO:0000256" key="1">
    <source>
        <dbReference type="SAM" id="MobiDB-lite"/>
    </source>
</evidence>
<dbReference type="EMBL" id="CP034145">
    <property type="protein sequence ID" value="AZH25229.1"/>
    <property type="molecule type" value="Genomic_DNA"/>
</dbReference>
<reference evidence="2 3" key="1">
    <citation type="submission" date="2018-07" db="EMBL/GenBank/DDBJ databases">
        <title>Genome sequences of Haloplanus aerogenes JCM 16430T.</title>
        <authorList>
            <person name="Kim Y.B."/>
            <person name="Roh S.W."/>
        </authorList>
    </citation>
    <scope>NUCLEOTIDE SEQUENCE [LARGE SCALE GENOMIC DNA]</scope>
    <source>
        <strain evidence="2 3">JCM 16430</strain>
    </source>
</reference>
<dbReference type="AlphaFoldDB" id="A0A3G8QV16"/>
<accession>A0A3G8QV16</accession>
<dbReference type="Proteomes" id="UP000282007">
    <property type="component" value="Chromosome"/>
</dbReference>
<dbReference type="NCBIfam" id="TIGR04088">
    <property type="entry name" value="cognate_SipW"/>
    <property type="match status" value="1"/>
</dbReference>
<evidence type="ECO:0000313" key="2">
    <source>
        <dbReference type="EMBL" id="AZH25229.1"/>
    </source>
</evidence>
<organism evidence="2 3">
    <name type="scientific">Haloplanus aerogenes</name>
    <dbReference type="NCBI Taxonomy" id="660522"/>
    <lineage>
        <taxon>Archaea</taxon>
        <taxon>Methanobacteriati</taxon>
        <taxon>Methanobacteriota</taxon>
        <taxon>Stenosarchaea group</taxon>
        <taxon>Halobacteria</taxon>
        <taxon>Halobacteriales</taxon>
        <taxon>Haloferacaceae</taxon>
        <taxon>Haloplanus</taxon>
    </lineage>
</organism>
<name>A0A3G8QV16_9EURY</name>
<dbReference type="KEGG" id="haer:DU502_07465"/>
<feature type="compositionally biased region" description="Polar residues" evidence="1">
    <location>
        <begin position="555"/>
        <end position="566"/>
    </location>
</feature>
<sequence length="566" mass="62562">MSFRYYFWPSRKAPVGGSTPPGDVPHGGSERMPDEFELSRRKALAALGTVGAASAGAGLGTSAFFSDQETFENNQLTAGTLDMKVSWEEHYSDWSEDEAEHAHMEDGELVVDDLQGFMDATLQEQFPDKQARKRLNEGTADPCEVLADVPDDLEKPVIELEDVKPGDFGEVTFDFALCDNPGYVWMNGELLSNAENGVTEPEADDPDEQLPGRGELADTIQTTVWYDKNGNNRPWRPTPCVERIGHRQDLLVCKASVDHIPPGCGWFARDEIYVWCEGSNICPIDKGHVYVVHPSGSAICRIEITPLERFCSRPDQPVDVWEWKPDWTDLPCATRTDGPQERCVCEGVIADIPGVDSPSQIDAWDWIDVGDPIWILCVDAPEGPVADPGECVDMECPTVPGGGVWLRNPQEEGGFCLVEIDIVDPVCRLETVHVWEIVDDWNRQPEEVFFSGTLRETMDLFSQGVGIPLDGRPVTDFTEIADGRPTDGTAPTRECYTPAPDRHHVGFEWELPVDHGNEVQSDSVAFDLGFYTEQCRHNDGGGMNDEPVDDAEPSITINDQPAGSPP</sequence>
<feature type="region of interest" description="Disordered" evidence="1">
    <location>
        <begin position="537"/>
        <end position="566"/>
    </location>
</feature>
<gene>
    <name evidence="2" type="ORF">DU502_07465</name>
</gene>
<protein>
    <submittedName>
        <fullName evidence="2">Uncharacterized protein</fullName>
    </submittedName>
</protein>
<feature type="region of interest" description="Disordered" evidence="1">
    <location>
        <begin position="13"/>
        <end position="32"/>
    </location>
</feature>
<dbReference type="InterPro" id="IPR023833">
    <property type="entry name" value="Signal_pept_SipW-depend-type"/>
</dbReference>